<dbReference type="EC" id="2.4.1.82" evidence="2"/>
<dbReference type="InterPro" id="IPR008811">
    <property type="entry name" value="Glycosyl_hydrolases_36"/>
</dbReference>
<evidence type="ECO:0000256" key="2">
    <source>
        <dbReference type="ARBA" id="ARBA00012708"/>
    </source>
</evidence>
<dbReference type="SUPFAM" id="SSF51445">
    <property type="entry name" value="(Trans)glycosidases"/>
    <property type="match status" value="2"/>
</dbReference>
<evidence type="ECO:0000256" key="3">
    <source>
        <dbReference type="ARBA" id="ARBA00023277"/>
    </source>
</evidence>
<comment type="similarity">
    <text evidence="1">Belongs to the glycosyl hydrolases 36 family.</text>
</comment>
<accession>A0A250X112</accession>
<sequence length="847" mass="91361">MNVHTCAHSGQGCREGDITLRVESGDKRVKSKSWSKILYVAAGSDPFQLIERGVTAAARLSGGALPLTQKKLPPSLDVFGWCTWDAFYSTVSAQGIQEGLRSLNRGGIRPRTLIIDDGWQTTDVGPEYRQTPTSELAEALHLSAQEQNLLRSTEQDFYNESLEVLAETAVQLSPGTSSGNLMPGLSNLGTEGVRQPHHQPSTDVTNTINMQGSGAESGTTSAVAEQAASGQQQEAGLRAVTIARAVQKMAGFFVGLGTAAYLLIYQWVVEPAAPGSWVVKGFTKLASGPFRPLLLDFFANASDFTRRLTSVRANGKFSHPDAGPGDEWKSQEERLGTVVAHMKQRFSLDYIYCWHGLPAYWAGVMPGAPDLEPLSATIMYAEPTPGVLEVEPSMGWNPAVLAGVGVLPDPGSLYNKMHSYLRSSGVDGVKVDCQAGVGLVGSALGGGAALSHRGGAALSHRFHQALEASVLKHFPDNHCINCMCHSTENLYRMLKTSVARASDDFYPRDPASSLPHLAACAFNGLFMSVLVQPDWDMFHSKHVSARLHAMARAISGGGVYVSDKPGEHDFELLRCLVLPDGSVLRALQPCRPTRDVLFNDVLRDNVSLMKLWNVNPYCGVVGIFHLQGSSWDRTRRKFFEHDKGPRPLTGQVRPRDIETFTRKHDAVKANSVVGKQQEGVDLHPSAVKYAAYTMTGKELYVLGHDQPLNITLPSATGELVIVSPILHVTEQGVSFAPLGLCDMFNGGGAVRSCNLQPRAGISDTSGGVSRSTASVNSAVMPAVHPSALCFEVQVHGSGRFLAYCNVAPSGVTIEGLELFFTYDPTSGAVYLEVPATKDLNNTLHFMF</sequence>
<name>A0A250X112_9CHLO</name>
<dbReference type="InterPro" id="IPR017853">
    <property type="entry name" value="GH"/>
</dbReference>
<protein>
    <recommendedName>
        <fullName evidence="2">galactinol--sucrose galactosyltransferase</fullName>
        <ecNumber evidence="2">2.4.1.82</ecNumber>
    </recommendedName>
</protein>
<dbReference type="InterPro" id="IPR013785">
    <property type="entry name" value="Aldolase_TIM"/>
</dbReference>
<proteinExistence type="inferred from homology"/>
<comment type="catalytic activity">
    <reaction evidence="4">
        <text>alpha-D-galactosyl-(1-&gt;3)-1D-myo-inositol + sucrose = raffinose + myo-inositol</text>
        <dbReference type="Rhea" id="RHEA:20161"/>
        <dbReference type="ChEBI" id="CHEBI:16634"/>
        <dbReference type="ChEBI" id="CHEBI:17268"/>
        <dbReference type="ChEBI" id="CHEBI:17505"/>
        <dbReference type="ChEBI" id="CHEBI:17992"/>
        <dbReference type="EC" id="2.4.1.82"/>
    </reaction>
</comment>
<comment type="caution">
    <text evidence="5">The sequence shown here is derived from an EMBL/GenBank/DDBJ whole genome shotgun (WGS) entry which is preliminary data.</text>
</comment>
<organism evidence="5 6">
    <name type="scientific">Chlamydomonas eustigma</name>
    <dbReference type="NCBI Taxonomy" id="1157962"/>
    <lineage>
        <taxon>Eukaryota</taxon>
        <taxon>Viridiplantae</taxon>
        <taxon>Chlorophyta</taxon>
        <taxon>core chlorophytes</taxon>
        <taxon>Chlorophyceae</taxon>
        <taxon>CS clade</taxon>
        <taxon>Chlamydomonadales</taxon>
        <taxon>Chlamydomonadaceae</taxon>
        <taxon>Chlamydomonas</taxon>
    </lineage>
</organism>
<dbReference type="Proteomes" id="UP000232323">
    <property type="component" value="Unassembled WGS sequence"/>
</dbReference>
<reference evidence="5 6" key="1">
    <citation type="submission" date="2017-08" db="EMBL/GenBank/DDBJ databases">
        <title>Acidophilic green algal genome provides insights into adaptation to an acidic environment.</title>
        <authorList>
            <person name="Hirooka S."/>
            <person name="Hirose Y."/>
            <person name="Kanesaki Y."/>
            <person name="Higuchi S."/>
            <person name="Fujiwara T."/>
            <person name="Onuma R."/>
            <person name="Era A."/>
            <person name="Ohbayashi R."/>
            <person name="Uzuka A."/>
            <person name="Nozaki H."/>
            <person name="Yoshikawa H."/>
            <person name="Miyagishima S.Y."/>
        </authorList>
    </citation>
    <scope>NUCLEOTIDE SEQUENCE [LARGE SCALE GENOMIC DNA]</scope>
    <source>
        <strain evidence="5 6">NIES-2499</strain>
    </source>
</reference>
<dbReference type="PANTHER" id="PTHR31268">
    <property type="match status" value="1"/>
</dbReference>
<dbReference type="GO" id="GO:0047274">
    <property type="term" value="F:galactinol-sucrose galactosyltransferase activity"/>
    <property type="evidence" value="ECO:0007669"/>
    <property type="project" value="UniProtKB-EC"/>
</dbReference>
<evidence type="ECO:0000256" key="4">
    <source>
        <dbReference type="ARBA" id="ARBA00049426"/>
    </source>
</evidence>
<keyword evidence="6" id="KW-1185">Reference proteome</keyword>
<dbReference type="EMBL" id="BEGY01000018">
    <property type="protein sequence ID" value="GAX76619.1"/>
    <property type="molecule type" value="Genomic_DNA"/>
</dbReference>
<dbReference type="OrthoDB" id="4664297at2759"/>
<dbReference type="Gene3D" id="3.20.20.70">
    <property type="entry name" value="Aldolase class I"/>
    <property type="match status" value="1"/>
</dbReference>
<keyword evidence="3" id="KW-0119">Carbohydrate metabolism</keyword>
<dbReference type="AlphaFoldDB" id="A0A250X112"/>
<gene>
    <name evidence="5" type="ORF">CEUSTIGMA_g4065.t1</name>
</gene>
<dbReference type="PANTHER" id="PTHR31268:SF32">
    <property type="entry name" value="GALACTINOL--SUCROSE GALACTOSYLTRANSFERASE 2-RELATED"/>
    <property type="match status" value="1"/>
</dbReference>
<dbReference type="Pfam" id="PF05691">
    <property type="entry name" value="Raffinose_syn"/>
    <property type="match status" value="2"/>
</dbReference>
<evidence type="ECO:0000313" key="5">
    <source>
        <dbReference type="EMBL" id="GAX76619.1"/>
    </source>
</evidence>
<evidence type="ECO:0000313" key="6">
    <source>
        <dbReference type="Proteomes" id="UP000232323"/>
    </source>
</evidence>
<evidence type="ECO:0000256" key="1">
    <source>
        <dbReference type="ARBA" id="ARBA00007240"/>
    </source>
</evidence>
<dbReference type="STRING" id="1157962.A0A250X112"/>